<organism evidence="1 2">
    <name type="scientific">Glomus cerebriforme</name>
    <dbReference type="NCBI Taxonomy" id="658196"/>
    <lineage>
        <taxon>Eukaryota</taxon>
        <taxon>Fungi</taxon>
        <taxon>Fungi incertae sedis</taxon>
        <taxon>Mucoromycota</taxon>
        <taxon>Glomeromycotina</taxon>
        <taxon>Glomeromycetes</taxon>
        <taxon>Glomerales</taxon>
        <taxon>Glomeraceae</taxon>
        <taxon>Glomus</taxon>
    </lineage>
</organism>
<proteinExistence type="predicted"/>
<protein>
    <submittedName>
        <fullName evidence="1">Uncharacterized protein</fullName>
    </submittedName>
</protein>
<dbReference type="EMBL" id="QKYT01000043">
    <property type="protein sequence ID" value="RIA96553.1"/>
    <property type="molecule type" value="Genomic_DNA"/>
</dbReference>
<reference evidence="1 2" key="1">
    <citation type="submission" date="2018-06" db="EMBL/GenBank/DDBJ databases">
        <title>Comparative genomics reveals the genomic features of Rhizophagus irregularis, R. cerebriforme, R. diaphanum and Gigaspora rosea, and their symbiotic lifestyle signature.</title>
        <authorList>
            <person name="Morin E."/>
            <person name="San Clemente H."/>
            <person name="Chen E.C.H."/>
            <person name="De La Providencia I."/>
            <person name="Hainaut M."/>
            <person name="Kuo A."/>
            <person name="Kohler A."/>
            <person name="Murat C."/>
            <person name="Tang N."/>
            <person name="Roy S."/>
            <person name="Loubradou J."/>
            <person name="Henrissat B."/>
            <person name="Grigoriev I.V."/>
            <person name="Corradi N."/>
            <person name="Roux C."/>
            <person name="Martin F.M."/>
        </authorList>
    </citation>
    <scope>NUCLEOTIDE SEQUENCE [LARGE SCALE GENOMIC DNA]</scope>
    <source>
        <strain evidence="1 2">DAOM 227022</strain>
    </source>
</reference>
<evidence type="ECO:0000313" key="1">
    <source>
        <dbReference type="EMBL" id="RIA96553.1"/>
    </source>
</evidence>
<evidence type="ECO:0000313" key="2">
    <source>
        <dbReference type="Proteomes" id="UP000265703"/>
    </source>
</evidence>
<dbReference type="OrthoDB" id="2415771at2759"/>
<dbReference type="Proteomes" id="UP000265703">
    <property type="component" value="Unassembled WGS sequence"/>
</dbReference>
<gene>
    <name evidence="1" type="ORF">C1645_815229</name>
</gene>
<dbReference type="AlphaFoldDB" id="A0A397TE94"/>
<sequence length="93" mass="11231">MERRAIHLPKEFEQFFNKSDPTNYKKTQNIEISRNHQLEIPIRLIDDSISIKIYNNTYFLPTNNIYNNLNKKLSTLSYWKILDIKLFVPSELR</sequence>
<comment type="caution">
    <text evidence="1">The sequence shown here is derived from an EMBL/GenBank/DDBJ whole genome shotgun (WGS) entry which is preliminary data.</text>
</comment>
<name>A0A397TE94_9GLOM</name>
<accession>A0A397TE94</accession>
<keyword evidence="2" id="KW-1185">Reference proteome</keyword>